<evidence type="ECO:0000259" key="8">
    <source>
        <dbReference type="Pfam" id="PF01035"/>
    </source>
</evidence>
<comment type="catalytic activity">
    <reaction evidence="7">
        <text>a 6-O-methyl-2'-deoxyguanosine in DNA + L-cysteinyl-[protein] = S-methyl-L-cysteinyl-[protein] + a 2'-deoxyguanosine in DNA</text>
        <dbReference type="Rhea" id="RHEA:24000"/>
        <dbReference type="Rhea" id="RHEA-COMP:10131"/>
        <dbReference type="Rhea" id="RHEA-COMP:10132"/>
        <dbReference type="Rhea" id="RHEA-COMP:11367"/>
        <dbReference type="Rhea" id="RHEA-COMP:11368"/>
        <dbReference type="ChEBI" id="CHEBI:29950"/>
        <dbReference type="ChEBI" id="CHEBI:82612"/>
        <dbReference type="ChEBI" id="CHEBI:85445"/>
        <dbReference type="ChEBI" id="CHEBI:85448"/>
        <dbReference type="EC" id="2.1.1.63"/>
    </reaction>
</comment>
<evidence type="ECO:0000256" key="2">
    <source>
        <dbReference type="ARBA" id="ARBA00022603"/>
    </source>
</evidence>
<dbReference type="EMBL" id="BAABDD010000038">
    <property type="protein sequence ID" value="GAA3763213.1"/>
    <property type="molecule type" value="Genomic_DNA"/>
</dbReference>
<feature type="domain" description="Methylated-DNA-[protein]-cysteine S-methyltransferase DNA binding" evidence="8">
    <location>
        <begin position="110"/>
        <end position="189"/>
    </location>
</feature>
<dbReference type="InterPro" id="IPR001497">
    <property type="entry name" value="MethylDNA_cys_MeTrfase_AS"/>
</dbReference>
<evidence type="ECO:0000313" key="10">
    <source>
        <dbReference type="EMBL" id="GAA3763213.1"/>
    </source>
</evidence>
<dbReference type="Gene3D" id="1.10.10.10">
    <property type="entry name" value="Winged helix-like DNA-binding domain superfamily/Winged helix DNA-binding domain"/>
    <property type="match status" value="1"/>
</dbReference>
<keyword evidence="3" id="KW-0808">Transferase</keyword>
<dbReference type="InterPro" id="IPR036217">
    <property type="entry name" value="MethylDNA_cys_MeTrfase_DNAb"/>
</dbReference>
<keyword evidence="4" id="KW-0227">DNA damage</keyword>
<dbReference type="PANTHER" id="PTHR10815:SF13">
    <property type="entry name" value="METHYLATED-DNA--PROTEIN-CYSTEINE METHYLTRANSFERASE"/>
    <property type="match status" value="1"/>
</dbReference>
<name>A0ABP7GFN2_9ACTN</name>
<dbReference type="SUPFAM" id="SSF46767">
    <property type="entry name" value="Methylated DNA-protein cysteine methyltransferase, C-terminal domain"/>
    <property type="match status" value="1"/>
</dbReference>
<keyword evidence="11" id="KW-1185">Reference proteome</keyword>
<organism evidence="10 11">
    <name type="scientific">Salinactinospora qingdaonensis</name>
    <dbReference type="NCBI Taxonomy" id="702744"/>
    <lineage>
        <taxon>Bacteria</taxon>
        <taxon>Bacillati</taxon>
        <taxon>Actinomycetota</taxon>
        <taxon>Actinomycetes</taxon>
        <taxon>Streptosporangiales</taxon>
        <taxon>Nocardiopsidaceae</taxon>
        <taxon>Salinactinospora</taxon>
    </lineage>
</organism>
<sequence>MSNQPEPLPPELAGLDELTVAAPEGLFDRVAARWLRVPGPAGDLFVVFTDHGIAYVGDAGAGDDAELAQACHRRLARPLVPASKPPAGLLPALRSGHGAKLQFDLRAVSEFDRAVLTAAREIPPGQVRPYAWVARRIGRPRAVRAVGSALGRNPVPVLIPCHRVIRTDGALSNYVFGAAVKERLLLGENANLGEVRELARSGVFYLGSDTTGVVCFPSCSHARRITAGHRHGFATLEGARAEGYRPCRDCRPDVAEPA</sequence>
<dbReference type="InterPro" id="IPR035451">
    <property type="entry name" value="Ada-like_dom_sf"/>
</dbReference>
<dbReference type="Gene3D" id="3.40.10.10">
    <property type="entry name" value="DNA Methylphosphotriester Repair Domain"/>
    <property type="match status" value="1"/>
</dbReference>
<reference evidence="11" key="1">
    <citation type="journal article" date="2019" name="Int. J. Syst. Evol. Microbiol.">
        <title>The Global Catalogue of Microorganisms (GCM) 10K type strain sequencing project: providing services to taxonomists for standard genome sequencing and annotation.</title>
        <authorList>
            <consortium name="The Broad Institute Genomics Platform"/>
            <consortium name="The Broad Institute Genome Sequencing Center for Infectious Disease"/>
            <person name="Wu L."/>
            <person name="Ma J."/>
        </authorList>
    </citation>
    <scope>NUCLEOTIDE SEQUENCE [LARGE SCALE GENOMIC DNA]</scope>
    <source>
        <strain evidence="11">JCM 17137</strain>
    </source>
</reference>
<feature type="domain" description="Ada DNA repair metal-binding" evidence="9">
    <location>
        <begin position="200"/>
        <end position="253"/>
    </location>
</feature>
<dbReference type="Pfam" id="PF02805">
    <property type="entry name" value="Ada_Zn_binding"/>
    <property type="match status" value="1"/>
</dbReference>
<proteinExistence type="predicted"/>
<keyword evidence="6" id="KW-0234">DNA repair</keyword>
<dbReference type="InterPro" id="IPR014048">
    <property type="entry name" value="MethylDNA_cys_MeTrfase_DNA-bd"/>
</dbReference>
<dbReference type="NCBIfam" id="TIGR00589">
    <property type="entry name" value="ogt"/>
    <property type="match status" value="1"/>
</dbReference>
<evidence type="ECO:0000256" key="4">
    <source>
        <dbReference type="ARBA" id="ARBA00022763"/>
    </source>
</evidence>
<evidence type="ECO:0008006" key="12">
    <source>
        <dbReference type="Google" id="ProtNLM"/>
    </source>
</evidence>
<comment type="caution">
    <text evidence="10">The sequence shown here is derived from an EMBL/GenBank/DDBJ whole genome shotgun (WGS) entry which is preliminary data.</text>
</comment>
<dbReference type="Proteomes" id="UP001500908">
    <property type="component" value="Unassembled WGS sequence"/>
</dbReference>
<gene>
    <name evidence="10" type="ORF">GCM10022402_45850</name>
</gene>
<dbReference type="RefSeq" id="WP_344976343.1">
    <property type="nucleotide sequence ID" value="NZ_BAABDD010000038.1"/>
</dbReference>
<keyword evidence="5" id="KW-0010">Activator</keyword>
<comment type="catalytic activity">
    <reaction evidence="1">
        <text>a 4-O-methyl-thymidine in DNA + L-cysteinyl-[protein] = a thymidine in DNA + S-methyl-L-cysteinyl-[protein]</text>
        <dbReference type="Rhea" id="RHEA:53428"/>
        <dbReference type="Rhea" id="RHEA-COMP:10131"/>
        <dbReference type="Rhea" id="RHEA-COMP:10132"/>
        <dbReference type="Rhea" id="RHEA-COMP:13555"/>
        <dbReference type="Rhea" id="RHEA-COMP:13556"/>
        <dbReference type="ChEBI" id="CHEBI:29950"/>
        <dbReference type="ChEBI" id="CHEBI:82612"/>
        <dbReference type="ChEBI" id="CHEBI:137386"/>
        <dbReference type="ChEBI" id="CHEBI:137387"/>
        <dbReference type="EC" id="2.1.1.63"/>
    </reaction>
</comment>
<evidence type="ECO:0000259" key="9">
    <source>
        <dbReference type="Pfam" id="PF02805"/>
    </source>
</evidence>
<dbReference type="InterPro" id="IPR036388">
    <property type="entry name" value="WH-like_DNA-bd_sf"/>
</dbReference>
<evidence type="ECO:0000256" key="7">
    <source>
        <dbReference type="ARBA" id="ARBA00049348"/>
    </source>
</evidence>
<dbReference type="PANTHER" id="PTHR10815">
    <property type="entry name" value="METHYLATED-DNA--PROTEIN-CYSTEINE METHYLTRANSFERASE"/>
    <property type="match status" value="1"/>
</dbReference>
<evidence type="ECO:0000256" key="6">
    <source>
        <dbReference type="ARBA" id="ARBA00023204"/>
    </source>
</evidence>
<protein>
    <recommendedName>
        <fullName evidence="12">Methylated-DNA--[protein]-cysteine S-methyltransferase</fullName>
    </recommendedName>
</protein>
<dbReference type="PROSITE" id="PS00374">
    <property type="entry name" value="MGMT"/>
    <property type="match status" value="1"/>
</dbReference>
<dbReference type="CDD" id="cd06445">
    <property type="entry name" value="ATase"/>
    <property type="match status" value="1"/>
</dbReference>
<evidence type="ECO:0000256" key="5">
    <source>
        <dbReference type="ARBA" id="ARBA00023159"/>
    </source>
</evidence>
<dbReference type="Pfam" id="PF01035">
    <property type="entry name" value="DNA_binding_1"/>
    <property type="match status" value="1"/>
</dbReference>
<dbReference type="InterPro" id="IPR004026">
    <property type="entry name" value="Ada_DNA_repair_Zn-bd"/>
</dbReference>
<evidence type="ECO:0000256" key="1">
    <source>
        <dbReference type="ARBA" id="ARBA00001286"/>
    </source>
</evidence>
<evidence type="ECO:0000313" key="11">
    <source>
        <dbReference type="Proteomes" id="UP001500908"/>
    </source>
</evidence>
<keyword evidence="2" id="KW-0489">Methyltransferase</keyword>
<accession>A0ABP7GFN2</accession>
<evidence type="ECO:0000256" key="3">
    <source>
        <dbReference type="ARBA" id="ARBA00022679"/>
    </source>
</evidence>
<dbReference type="SUPFAM" id="SSF57884">
    <property type="entry name" value="Ada DNA repair protein, N-terminal domain (N-Ada 10)"/>
    <property type="match status" value="1"/>
</dbReference>